<reference evidence="2" key="1">
    <citation type="thesis" date="2020" institute="Technische Universitat Dresden" country="Dresden, Germany">
        <title>The Agarolytic System of Microbulbifer elongatus PORT2, Isolated from Batu Karas, Pangandaran West Java Indonesia.</title>
        <authorList>
            <person name="Anggraeni S.R."/>
        </authorList>
    </citation>
    <scope>NUCLEOTIDE SEQUENCE</scope>
    <source>
        <strain evidence="2">PORT2</strain>
    </source>
</reference>
<gene>
    <name evidence="2" type="ORF">HXX02_02575</name>
</gene>
<evidence type="ECO:0000313" key="2">
    <source>
        <dbReference type="EMBL" id="MCQ3828322.1"/>
    </source>
</evidence>
<organism evidence="2 3">
    <name type="scientific">Microbulbifer elongatus</name>
    <dbReference type="NCBI Taxonomy" id="86173"/>
    <lineage>
        <taxon>Bacteria</taxon>
        <taxon>Pseudomonadati</taxon>
        <taxon>Pseudomonadota</taxon>
        <taxon>Gammaproteobacteria</taxon>
        <taxon>Cellvibrionales</taxon>
        <taxon>Microbulbiferaceae</taxon>
        <taxon>Microbulbifer</taxon>
    </lineage>
</organism>
<dbReference type="Proteomes" id="UP001205566">
    <property type="component" value="Unassembled WGS sequence"/>
</dbReference>
<protein>
    <submittedName>
        <fullName evidence="2">Polysaccharide pyruvyl transferase family protein</fullName>
    </submittedName>
</protein>
<comment type="caution">
    <text evidence="2">The sequence shown here is derived from an EMBL/GenBank/DDBJ whole genome shotgun (WGS) entry which is preliminary data.</text>
</comment>
<dbReference type="EMBL" id="JACASI010000011">
    <property type="protein sequence ID" value="MCQ3828322.1"/>
    <property type="molecule type" value="Genomic_DNA"/>
</dbReference>
<proteinExistence type="predicted"/>
<keyword evidence="3" id="KW-1185">Reference proteome</keyword>
<sequence>MKRIAFIGGNPNAQSFNSSTEAEFSRAGNNTGNYAFWNAVDRQILGSKEYFEGWGFSPEYLRDFFDVVVLPSSNFIHPDRDMGVLANKLEKTGLPVISIGLGAQAPKENENVVFKPGTIRFAKVLSELSEKIVVRGEHTASVLDSFGVRNVEVLGCPSNFTNLNPKLGVENEVKMQNLLDFDDSEFSVLVNIDAHRRKFSSSYRKFFEMFKKGSFEIVCQNPIELVSMARGDVWPGDNSHILHQASLWCPGEDLSVLRKFVKKHFVTFFNAAAWMEYARKFDISVGTRLHGNMLAFQAGVPSSFVSHDSRTSELVSVMKLPTCSWESLEMESIRDVVSMTNFDGGLYDVNRKFLAKKYVDVLNSYGVTVCGDLLDFAGNG</sequence>
<feature type="domain" description="Polysaccharide pyruvyl transferase" evidence="1">
    <location>
        <begin position="30"/>
        <end position="309"/>
    </location>
</feature>
<name>A0ABT1NWY2_9GAMM</name>
<dbReference type="Pfam" id="PF04230">
    <property type="entry name" value="PS_pyruv_trans"/>
    <property type="match status" value="1"/>
</dbReference>
<accession>A0ABT1NWY2</accession>
<evidence type="ECO:0000313" key="3">
    <source>
        <dbReference type="Proteomes" id="UP001205566"/>
    </source>
</evidence>
<evidence type="ECO:0000259" key="1">
    <source>
        <dbReference type="Pfam" id="PF04230"/>
    </source>
</evidence>
<dbReference type="InterPro" id="IPR007345">
    <property type="entry name" value="Polysacch_pyruvyl_Trfase"/>
</dbReference>
<dbReference type="GO" id="GO:0016740">
    <property type="term" value="F:transferase activity"/>
    <property type="evidence" value="ECO:0007669"/>
    <property type="project" value="UniProtKB-KW"/>
</dbReference>
<keyword evidence="2" id="KW-0808">Transferase</keyword>
<dbReference type="RefSeq" id="WP_255873173.1">
    <property type="nucleotide sequence ID" value="NZ_JACASI010000011.1"/>
</dbReference>